<dbReference type="InterPro" id="IPR036812">
    <property type="entry name" value="NAD(P)_OxRdtase_dom_sf"/>
</dbReference>
<dbReference type="PANTHER" id="PTHR43364">
    <property type="entry name" value="NADH-SPECIFIC METHYLGLYOXAL REDUCTASE-RELATED"/>
    <property type="match status" value="1"/>
</dbReference>
<feature type="chain" id="PRO_5021024754" description="NADP-dependent oxidoreductase domain-containing protein" evidence="2">
    <location>
        <begin position="21"/>
        <end position="91"/>
    </location>
</feature>
<comment type="caution">
    <text evidence="4">The sequence shown here is derived from an EMBL/GenBank/DDBJ whole genome shotgun (WGS) entry which is preliminary data.</text>
</comment>
<dbReference type="InterPro" id="IPR050523">
    <property type="entry name" value="AKR_Detox_Biosynth"/>
</dbReference>
<dbReference type="Proteomes" id="UP000308199">
    <property type="component" value="Unassembled WGS sequence"/>
</dbReference>
<dbReference type="OrthoDB" id="48988at2759"/>
<protein>
    <recommendedName>
        <fullName evidence="3">NADP-dependent oxidoreductase domain-containing protein</fullName>
    </recommendedName>
</protein>
<dbReference type="PANTHER" id="PTHR43364:SF4">
    <property type="entry name" value="NAD(P)-LINKED OXIDOREDUCTASE SUPERFAMILY PROTEIN"/>
    <property type="match status" value="1"/>
</dbReference>
<dbReference type="Gene3D" id="3.20.20.100">
    <property type="entry name" value="NADP-dependent oxidoreductase domain"/>
    <property type="match status" value="1"/>
</dbReference>
<evidence type="ECO:0000313" key="5">
    <source>
        <dbReference type="Proteomes" id="UP000308199"/>
    </source>
</evidence>
<evidence type="ECO:0000256" key="1">
    <source>
        <dbReference type="ARBA" id="ARBA00023002"/>
    </source>
</evidence>
<dbReference type="EMBL" id="SGPK01000563">
    <property type="protein sequence ID" value="THH02054.1"/>
    <property type="molecule type" value="Genomic_DNA"/>
</dbReference>
<feature type="signal peptide" evidence="2">
    <location>
        <begin position="1"/>
        <end position="20"/>
    </location>
</feature>
<keyword evidence="1" id="KW-0560">Oxidoreductase</keyword>
<reference evidence="4 5" key="1">
    <citation type="submission" date="2019-02" db="EMBL/GenBank/DDBJ databases">
        <title>Genome sequencing of the rare red list fungi Phellinidium pouzarii.</title>
        <authorList>
            <person name="Buettner E."/>
            <person name="Kellner H."/>
        </authorList>
    </citation>
    <scope>NUCLEOTIDE SEQUENCE [LARGE SCALE GENOMIC DNA]</scope>
    <source>
        <strain evidence="4 5">DSM 108285</strain>
    </source>
</reference>
<evidence type="ECO:0000259" key="3">
    <source>
        <dbReference type="Pfam" id="PF00248"/>
    </source>
</evidence>
<dbReference type="InterPro" id="IPR023210">
    <property type="entry name" value="NADP_OxRdtase_dom"/>
</dbReference>
<keyword evidence="2" id="KW-0732">Signal</keyword>
<gene>
    <name evidence="4" type="ORF">EW145_g6807</name>
</gene>
<dbReference type="AlphaFoldDB" id="A0A4S4KTU3"/>
<sequence>MVYFMCILLYSFLFVTPSARIQHFFSHQCHRFDKDTPIEETMQALHDVVKAGYLRYIGMPSCYAWQYYALTHNLTPFISMQNHYNVVYRHG</sequence>
<accession>A0A4S4KTU3</accession>
<dbReference type="SUPFAM" id="SSF51430">
    <property type="entry name" value="NAD(P)-linked oxidoreductase"/>
    <property type="match status" value="1"/>
</dbReference>
<keyword evidence="5" id="KW-1185">Reference proteome</keyword>
<organism evidence="4 5">
    <name type="scientific">Phellinidium pouzarii</name>
    <dbReference type="NCBI Taxonomy" id="167371"/>
    <lineage>
        <taxon>Eukaryota</taxon>
        <taxon>Fungi</taxon>
        <taxon>Dikarya</taxon>
        <taxon>Basidiomycota</taxon>
        <taxon>Agaricomycotina</taxon>
        <taxon>Agaricomycetes</taxon>
        <taxon>Hymenochaetales</taxon>
        <taxon>Hymenochaetaceae</taxon>
        <taxon>Phellinidium</taxon>
    </lineage>
</organism>
<feature type="domain" description="NADP-dependent oxidoreductase" evidence="3">
    <location>
        <begin position="28"/>
        <end position="87"/>
    </location>
</feature>
<dbReference type="GO" id="GO:0016491">
    <property type="term" value="F:oxidoreductase activity"/>
    <property type="evidence" value="ECO:0007669"/>
    <property type="project" value="UniProtKB-KW"/>
</dbReference>
<name>A0A4S4KTU3_9AGAM</name>
<evidence type="ECO:0000256" key="2">
    <source>
        <dbReference type="SAM" id="SignalP"/>
    </source>
</evidence>
<proteinExistence type="predicted"/>
<evidence type="ECO:0000313" key="4">
    <source>
        <dbReference type="EMBL" id="THH02054.1"/>
    </source>
</evidence>
<dbReference type="Pfam" id="PF00248">
    <property type="entry name" value="Aldo_ket_red"/>
    <property type="match status" value="1"/>
</dbReference>